<gene>
    <name evidence="12" type="primary">tmk</name>
    <name evidence="14" type="ORF">B0682_06175</name>
</gene>
<dbReference type="FunFam" id="3.40.50.300:FF:000225">
    <property type="entry name" value="Thymidylate kinase"/>
    <property type="match status" value="1"/>
</dbReference>
<organism evidence="14 15">
    <name type="scientific">Lwoffella lincolnii</name>
    <dbReference type="NCBI Taxonomy" id="90241"/>
    <lineage>
        <taxon>Bacteria</taxon>
        <taxon>Pseudomonadati</taxon>
        <taxon>Pseudomonadota</taxon>
        <taxon>Gammaproteobacteria</taxon>
        <taxon>Moraxellales</taxon>
        <taxon>Moraxellaceae</taxon>
        <taxon>Lwoffella</taxon>
    </lineage>
</organism>
<dbReference type="PANTHER" id="PTHR10344:SF4">
    <property type="entry name" value="UMP-CMP KINASE 2, MITOCHONDRIAL"/>
    <property type="match status" value="1"/>
</dbReference>
<dbReference type="InterPro" id="IPR039430">
    <property type="entry name" value="Thymidylate_kin-like_dom"/>
</dbReference>
<dbReference type="AlphaFoldDB" id="A0A1T0CES5"/>
<dbReference type="GO" id="GO:0006227">
    <property type="term" value="P:dUDP biosynthetic process"/>
    <property type="evidence" value="ECO:0007669"/>
    <property type="project" value="TreeGrafter"/>
</dbReference>
<feature type="domain" description="Thymidylate kinase-like" evidence="13">
    <location>
        <begin position="137"/>
        <end position="216"/>
    </location>
</feature>
<dbReference type="SUPFAM" id="SSF52540">
    <property type="entry name" value="P-loop containing nucleoside triphosphate hydrolases"/>
    <property type="match status" value="1"/>
</dbReference>
<proteinExistence type="inferred from homology"/>
<dbReference type="InterPro" id="IPR027417">
    <property type="entry name" value="P-loop_NTPase"/>
</dbReference>
<accession>A0A1T0CES5</accession>
<evidence type="ECO:0000256" key="2">
    <source>
        <dbReference type="ARBA" id="ARBA00012980"/>
    </source>
</evidence>
<dbReference type="Pfam" id="PF02223">
    <property type="entry name" value="Thymidylate_kin"/>
    <property type="match status" value="2"/>
</dbReference>
<evidence type="ECO:0000256" key="8">
    <source>
        <dbReference type="ARBA" id="ARBA00022840"/>
    </source>
</evidence>
<sequence length="226" mass="26003">MTIAQMTPFISFEGTEGVGKTTAISHLCNRLQEQGIDFVRTREPGGSQFSERLRQILLDSQSQIHDDSELLLMFAARSDHLAQLILPALHEGKWVICDRFTDSTIAYQGFGRMMDTHDNTHDNNRNVESHQQQLAKIQTLTDLFVPRLPDMTFWLDLPVRDGLARACKRSVADRFEQQTVAFFERVYQGYDYLANKYPKRIYRIDASGTSEQVAMRIWACMSNSKF</sequence>
<evidence type="ECO:0000256" key="7">
    <source>
        <dbReference type="ARBA" id="ARBA00022777"/>
    </source>
</evidence>
<dbReference type="PANTHER" id="PTHR10344">
    <property type="entry name" value="THYMIDYLATE KINASE"/>
    <property type="match status" value="1"/>
</dbReference>
<dbReference type="HAMAP" id="MF_00165">
    <property type="entry name" value="Thymidylate_kinase"/>
    <property type="match status" value="1"/>
</dbReference>
<evidence type="ECO:0000256" key="12">
    <source>
        <dbReference type="HAMAP-Rule" id="MF_00165"/>
    </source>
</evidence>
<dbReference type="EC" id="2.7.4.9" evidence="2 12"/>
<comment type="similarity">
    <text evidence="1 12">Belongs to the thymidylate kinase family.</text>
</comment>
<evidence type="ECO:0000256" key="3">
    <source>
        <dbReference type="ARBA" id="ARBA00017144"/>
    </source>
</evidence>
<dbReference type="Gene3D" id="3.40.50.300">
    <property type="entry name" value="P-loop containing nucleotide triphosphate hydrolases"/>
    <property type="match status" value="1"/>
</dbReference>
<name>A0A1T0CES5_9GAMM</name>
<dbReference type="InterPro" id="IPR018094">
    <property type="entry name" value="Thymidylate_kinase"/>
</dbReference>
<dbReference type="CDD" id="cd01672">
    <property type="entry name" value="TMPK"/>
    <property type="match status" value="1"/>
</dbReference>
<dbReference type="GO" id="GO:0005524">
    <property type="term" value="F:ATP binding"/>
    <property type="evidence" value="ECO:0007669"/>
    <property type="project" value="UniProtKB-UniRule"/>
</dbReference>
<evidence type="ECO:0000256" key="4">
    <source>
        <dbReference type="ARBA" id="ARBA00022679"/>
    </source>
</evidence>
<evidence type="ECO:0000259" key="13">
    <source>
        <dbReference type="Pfam" id="PF02223"/>
    </source>
</evidence>
<dbReference type="OrthoDB" id="9774907at2"/>
<evidence type="ECO:0000313" key="14">
    <source>
        <dbReference type="EMBL" id="OOS20789.1"/>
    </source>
</evidence>
<keyword evidence="4 12" id="KW-0808">Transferase</keyword>
<comment type="caution">
    <text evidence="14">The sequence shown here is derived from an EMBL/GenBank/DDBJ whole genome shotgun (WGS) entry which is preliminary data.</text>
</comment>
<keyword evidence="8 12" id="KW-0067">ATP-binding</keyword>
<dbReference type="Proteomes" id="UP000191094">
    <property type="component" value="Unassembled WGS sequence"/>
</dbReference>
<comment type="function">
    <text evidence="11 12">Phosphorylation of dTMP to form dTDP in both de novo and salvage pathways of dTTP synthesis.</text>
</comment>
<dbReference type="EMBL" id="MUYT01000007">
    <property type="protein sequence ID" value="OOS20789.1"/>
    <property type="molecule type" value="Genomic_DNA"/>
</dbReference>
<evidence type="ECO:0000256" key="1">
    <source>
        <dbReference type="ARBA" id="ARBA00009776"/>
    </source>
</evidence>
<reference evidence="14 15" key="1">
    <citation type="submission" date="2017-02" db="EMBL/GenBank/DDBJ databases">
        <title>Draft genome sequence of Moraxella lincolnii CCUG 9405T type strain.</title>
        <authorList>
            <person name="Salva-Serra F."/>
            <person name="Engstrom-Jakobsson H."/>
            <person name="Thorell K."/>
            <person name="Jaen-Luchoro D."/>
            <person name="Gonzales-Siles L."/>
            <person name="Karlsson R."/>
            <person name="Yazdan S."/>
            <person name="Boulund F."/>
            <person name="Johnning A."/>
            <person name="Engstrand L."/>
            <person name="Kristiansson E."/>
            <person name="Moore E."/>
        </authorList>
    </citation>
    <scope>NUCLEOTIDE SEQUENCE [LARGE SCALE GENOMIC DNA]</scope>
    <source>
        <strain evidence="14 15">CCUG 9405</strain>
    </source>
</reference>
<dbReference type="STRING" id="90241.B0682_06175"/>
<feature type="domain" description="Thymidylate kinase-like" evidence="13">
    <location>
        <begin position="12"/>
        <end position="116"/>
    </location>
</feature>
<evidence type="ECO:0000256" key="6">
    <source>
        <dbReference type="ARBA" id="ARBA00022741"/>
    </source>
</evidence>
<evidence type="ECO:0000256" key="9">
    <source>
        <dbReference type="ARBA" id="ARBA00029962"/>
    </source>
</evidence>
<protein>
    <recommendedName>
        <fullName evidence="3 12">Thymidylate kinase</fullName>
        <ecNumber evidence="2 12">2.7.4.9</ecNumber>
    </recommendedName>
    <alternativeName>
        <fullName evidence="9 12">dTMP kinase</fullName>
    </alternativeName>
</protein>
<dbReference type="NCBIfam" id="TIGR00041">
    <property type="entry name" value="DTMP_kinase"/>
    <property type="match status" value="1"/>
</dbReference>
<keyword evidence="15" id="KW-1185">Reference proteome</keyword>
<keyword evidence="6 12" id="KW-0547">Nucleotide-binding</keyword>
<dbReference type="GO" id="GO:0006235">
    <property type="term" value="P:dTTP biosynthetic process"/>
    <property type="evidence" value="ECO:0007669"/>
    <property type="project" value="UniProtKB-UniRule"/>
</dbReference>
<keyword evidence="7 12" id="KW-0418">Kinase</keyword>
<feature type="binding site" evidence="12">
    <location>
        <begin position="14"/>
        <end position="21"/>
    </location>
    <ligand>
        <name>ATP</name>
        <dbReference type="ChEBI" id="CHEBI:30616"/>
    </ligand>
</feature>
<dbReference type="GO" id="GO:0004798">
    <property type="term" value="F:dTMP kinase activity"/>
    <property type="evidence" value="ECO:0007669"/>
    <property type="project" value="UniProtKB-UniRule"/>
</dbReference>
<dbReference type="PROSITE" id="PS01331">
    <property type="entry name" value="THYMIDYLATE_KINASE"/>
    <property type="match status" value="1"/>
</dbReference>
<comment type="catalytic activity">
    <reaction evidence="10 12">
        <text>dTMP + ATP = dTDP + ADP</text>
        <dbReference type="Rhea" id="RHEA:13517"/>
        <dbReference type="ChEBI" id="CHEBI:30616"/>
        <dbReference type="ChEBI" id="CHEBI:58369"/>
        <dbReference type="ChEBI" id="CHEBI:63528"/>
        <dbReference type="ChEBI" id="CHEBI:456216"/>
        <dbReference type="EC" id="2.7.4.9"/>
    </reaction>
</comment>
<evidence type="ECO:0000256" key="5">
    <source>
        <dbReference type="ARBA" id="ARBA00022727"/>
    </source>
</evidence>
<evidence type="ECO:0000256" key="11">
    <source>
        <dbReference type="ARBA" id="ARBA00057735"/>
    </source>
</evidence>
<evidence type="ECO:0000313" key="15">
    <source>
        <dbReference type="Proteomes" id="UP000191094"/>
    </source>
</evidence>
<evidence type="ECO:0000256" key="10">
    <source>
        <dbReference type="ARBA" id="ARBA00048743"/>
    </source>
</evidence>
<keyword evidence="5 12" id="KW-0545">Nucleotide biosynthesis</keyword>
<dbReference type="GO" id="GO:0005829">
    <property type="term" value="C:cytosol"/>
    <property type="evidence" value="ECO:0007669"/>
    <property type="project" value="TreeGrafter"/>
</dbReference>
<dbReference type="GO" id="GO:0006233">
    <property type="term" value="P:dTDP biosynthetic process"/>
    <property type="evidence" value="ECO:0007669"/>
    <property type="project" value="InterPro"/>
</dbReference>
<dbReference type="InterPro" id="IPR018095">
    <property type="entry name" value="Thymidylate_kin_CS"/>
</dbReference>